<protein>
    <submittedName>
        <fullName evidence="2">Uncharacterized protein</fullName>
    </submittedName>
</protein>
<dbReference type="Proteomes" id="UP000559256">
    <property type="component" value="Unassembled WGS sequence"/>
</dbReference>
<feature type="region of interest" description="Disordered" evidence="1">
    <location>
        <begin position="892"/>
        <end position="911"/>
    </location>
</feature>
<feature type="compositionally biased region" description="Polar residues" evidence="1">
    <location>
        <begin position="65"/>
        <end position="77"/>
    </location>
</feature>
<dbReference type="EMBL" id="JAACJM010000266">
    <property type="protein sequence ID" value="KAF5334160.1"/>
    <property type="molecule type" value="Genomic_DNA"/>
</dbReference>
<dbReference type="OrthoDB" id="3365519at2759"/>
<feature type="region of interest" description="Disordered" evidence="1">
    <location>
        <begin position="826"/>
        <end position="851"/>
    </location>
</feature>
<feature type="compositionally biased region" description="Polar residues" evidence="1">
    <location>
        <begin position="180"/>
        <end position="190"/>
    </location>
</feature>
<gene>
    <name evidence="2" type="ORF">D9758_014815</name>
</gene>
<accession>A0A8H5C2V1</accession>
<feature type="compositionally biased region" description="Low complexity" evidence="1">
    <location>
        <begin position="47"/>
        <end position="64"/>
    </location>
</feature>
<feature type="region of interest" description="Disordered" evidence="1">
    <location>
        <begin position="47"/>
        <end position="81"/>
    </location>
</feature>
<dbReference type="AlphaFoldDB" id="A0A8H5C2V1"/>
<name>A0A8H5C2V1_9AGAR</name>
<feature type="region of interest" description="Disordered" evidence="1">
    <location>
        <begin position="366"/>
        <end position="417"/>
    </location>
</feature>
<evidence type="ECO:0000256" key="1">
    <source>
        <dbReference type="SAM" id="MobiDB-lite"/>
    </source>
</evidence>
<feature type="compositionally biased region" description="Polar residues" evidence="1">
    <location>
        <begin position="896"/>
        <end position="909"/>
    </location>
</feature>
<sequence>MFSILKDRFCLQSESTSSSSHLISNSLQGSPAQTSYSFITPRSFTDPSTATSATSSASPDSVTSNPNFASSSHLSNSAHEHIKLQTSPSLSGNMLAVSNTSVRGSFGALTDTYPSFPSQSMTSQPASGMMPQFANFQYYSPNMMMPNGTGMSNPFILAAMIDGSGRSFPLDLSMMQQHMLNPPHSLSRSPSFPGKAIVSGSPYPPPRHHSSKNVNPSQQPGRSSGKNSHIPSSATPSSPVTFRETATPGLRAQRQGQLHIPEAKSSHVTSRGIPHNHRHDKSSRAHPPVTFSLAHTGVNGSKRLSSSSGSLRTPSLENRRLSSSSSDSQSHRYSGSSRHSFGSWSSHQHIVNCETPITPNVSAKPVAAVQTSTSNQPPAALVQASKDSEPLEAASKARDTNVDSADGGKSGSKVEFGDLVEKEGSIMKVDEKGGSTVTVDEAPVSGEVEPEAHVTLGPEAEQSSTTPLSSLALALPPARDDDCDSLSSGVETELTSSTSAVEEEISERCPPTYFPITLFLSKPDLLASLLPRSTMMLTGNELLKEEVLERFLGPVGYSQWTWREPEPISLTLRDLHDYMRCILVPIHEYTRIAESYLKQQKMPQAKRDSDVLQSAVLLRDATRAYNRVLLRIRAQAEKDPDLFMSNSTLRLSCATQSPDPPIQAPNPPLFRLRHAPLLRVFIPSPGGDWLSDSSVQQCEAELKYAEVTKLLRMGDVVWDIAVGDNGNFGRMVWDGQYLIDLDYTYSDVGDVPKYIPSLAFPPSYFHRVLRTNSSSSDPIVRLDISPWGEEIASNLQLLQNKNKGIPQAACHSTNWIHQSSFTIRSPRARSLASKRSEKTGQSSKSTESSHGVPIPGFQGLFVDSGWYGKIVIETEGTGDSLADLQDRCGPGAFPSRVQSSARSMITGRSMQREKDARKVFRIIRERSHPGELWLRAVSSKERRM</sequence>
<feature type="compositionally biased region" description="Polar residues" evidence="1">
    <location>
        <begin position="839"/>
        <end position="849"/>
    </location>
</feature>
<feature type="compositionally biased region" description="Low complexity" evidence="1">
    <location>
        <begin position="300"/>
        <end position="343"/>
    </location>
</feature>
<feature type="compositionally biased region" description="Polar residues" evidence="1">
    <location>
        <begin position="212"/>
        <end position="240"/>
    </location>
</feature>
<evidence type="ECO:0000313" key="2">
    <source>
        <dbReference type="EMBL" id="KAF5334160.1"/>
    </source>
</evidence>
<feature type="region of interest" description="Disordered" evidence="1">
    <location>
        <begin position="180"/>
        <end position="343"/>
    </location>
</feature>
<comment type="caution">
    <text evidence="2">The sequence shown here is derived from an EMBL/GenBank/DDBJ whole genome shotgun (WGS) entry which is preliminary data.</text>
</comment>
<keyword evidence="3" id="KW-1185">Reference proteome</keyword>
<organism evidence="2 3">
    <name type="scientific">Tetrapyrgos nigripes</name>
    <dbReference type="NCBI Taxonomy" id="182062"/>
    <lineage>
        <taxon>Eukaryota</taxon>
        <taxon>Fungi</taxon>
        <taxon>Dikarya</taxon>
        <taxon>Basidiomycota</taxon>
        <taxon>Agaricomycotina</taxon>
        <taxon>Agaricomycetes</taxon>
        <taxon>Agaricomycetidae</taxon>
        <taxon>Agaricales</taxon>
        <taxon>Marasmiineae</taxon>
        <taxon>Marasmiaceae</taxon>
        <taxon>Tetrapyrgos</taxon>
    </lineage>
</organism>
<reference evidence="2 3" key="1">
    <citation type="journal article" date="2020" name="ISME J.">
        <title>Uncovering the hidden diversity of litter-decomposition mechanisms in mushroom-forming fungi.</title>
        <authorList>
            <person name="Floudas D."/>
            <person name="Bentzer J."/>
            <person name="Ahren D."/>
            <person name="Johansson T."/>
            <person name="Persson P."/>
            <person name="Tunlid A."/>
        </authorList>
    </citation>
    <scope>NUCLEOTIDE SEQUENCE [LARGE SCALE GENOMIC DNA]</scope>
    <source>
        <strain evidence="2 3">CBS 291.85</strain>
    </source>
</reference>
<evidence type="ECO:0000313" key="3">
    <source>
        <dbReference type="Proteomes" id="UP000559256"/>
    </source>
</evidence>
<proteinExistence type="predicted"/>